<keyword evidence="5" id="KW-0503">Monooxygenase</keyword>
<comment type="caution">
    <text evidence="7">The sequence shown here is derived from an EMBL/GenBank/DDBJ whole genome shotgun (WGS) entry which is preliminary data.</text>
</comment>
<dbReference type="InterPro" id="IPR050493">
    <property type="entry name" value="FAD-dep_Monooxygenase_BioMet"/>
</dbReference>
<evidence type="ECO:0000256" key="5">
    <source>
        <dbReference type="ARBA" id="ARBA00023033"/>
    </source>
</evidence>
<dbReference type="GO" id="GO:0004497">
    <property type="term" value="F:monooxygenase activity"/>
    <property type="evidence" value="ECO:0007669"/>
    <property type="project" value="UniProtKB-KW"/>
</dbReference>
<evidence type="ECO:0000313" key="7">
    <source>
        <dbReference type="EMBL" id="TQV90004.1"/>
    </source>
</evidence>
<evidence type="ECO:0000256" key="3">
    <source>
        <dbReference type="ARBA" id="ARBA00022827"/>
    </source>
</evidence>
<dbReference type="PANTHER" id="PTHR13789">
    <property type="entry name" value="MONOOXYGENASE"/>
    <property type="match status" value="1"/>
</dbReference>
<name>A0A545UKM3_9HYPO</name>
<dbReference type="AlphaFoldDB" id="A0A545UKM3"/>
<keyword evidence="4" id="KW-0560">Oxidoreductase</keyword>
<accession>A0A545UKM3</accession>
<dbReference type="Pfam" id="PF01494">
    <property type="entry name" value="FAD_binding_3"/>
    <property type="match status" value="1"/>
</dbReference>
<dbReference type="Gene3D" id="3.50.50.60">
    <property type="entry name" value="FAD/NAD(P)-binding domain"/>
    <property type="match status" value="1"/>
</dbReference>
<dbReference type="InterPro" id="IPR002938">
    <property type="entry name" value="FAD-bd"/>
</dbReference>
<dbReference type="SUPFAM" id="SSF51905">
    <property type="entry name" value="FAD/NAD(P)-binding domain"/>
    <property type="match status" value="1"/>
</dbReference>
<keyword evidence="8" id="KW-1185">Reference proteome</keyword>
<comment type="similarity">
    <text evidence="1">Belongs to the paxM FAD-dependent monooxygenase family.</text>
</comment>
<protein>
    <submittedName>
        <fullName evidence="7">Salicylate hydroxylase</fullName>
    </submittedName>
</protein>
<dbReference type="SUPFAM" id="SSF54373">
    <property type="entry name" value="FAD-linked reductases, C-terminal domain"/>
    <property type="match status" value="1"/>
</dbReference>
<sequence>MACLLKLRPCISVYSGTLACDAGPTALRNVGSAPRPAPQLRRGSDLSNRLSGGDWPNAAHELLYILALSSRHNSTIQASHTGAMKVVISGAGLGGLACAVACKKEGISVHILERTKKLSEVGAGIQIPPNGSKVACRLGYFEALTEHGIMLDHLDYCRYSSGNILLRRDQDWLQKSFGSPWMVIHRADYHKVLWGRSKELGVELSLGAETVHVDFNTTEVILKSNEKISADVIIGADGLWSMTRDSILECRSPPTATGDLAYRVTISAEQIESLNDASVSELCSQSGVKTWLGPRSHCVFYPLKHGSEFNIVLLVPDNLEHGVKRAEGDVDEMRALFEGWDERLSKMLSLVKSVEKWKLCHHEELACWSKNSVTVLGDACHPTLPYQAQGAAMAVEDGAVLGRLLGLLKTSTKDASTLQERIPGVLKLYEEL</sequence>
<dbReference type="STRING" id="43265.A0A545UKM3"/>
<dbReference type="PRINTS" id="PR00420">
    <property type="entry name" value="RNGMNOXGNASE"/>
</dbReference>
<evidence type="ECO:0000256" key="2">
    <source>
        <dbReference type="ARBA" id="ARBA00022630"/>
    </source>
</evidence>
<evidence type="ECO:0000256" key="1">
    <source>
        <dbReference type="ARBA" id="ARBA00007992"/>
    </source>
</evidence>
<dbReference type="InterPro" id="IPR036188">
    <property type="entry name" value="FAD/NAD-bd_sf"/>
</dbReference>
<dbReference type="PANTHER" id="PTHR13789:SF311">
    <property type="entry name" value="HYDROXYLASE, PUTATIVE (AFU_ORTHOLOGUE AFUA_5G10180)-RELATED"/>
    <property type="match status" value="1"/>
</dbReference>
<feature type="domain" description="FAD-binding" evidence="6">
    <location>
        <begin position="84"/>
        <end position="415"/>
    </location>
</feature>
<gene>
    <name evidence="7" type="ORF">IF1G_11327</name>
</gene>
<dbReference type="PROSITE" id="PS51257">
    <property type="entry name" value="PROKAR_LIPOPROTEIN"/>
    <property type="match status" value="1"/>
</dbReference>
<keyword evidence="3" id="KW-0274">FAD</keyword>
<proteinExistence type="inferred from homology"/>
<evidence type="ECO:0000313" key="8">
    <source>
        <dbReference type="Proteomes" id="UP000315783"/>
    </source>
</evidence>
<dbReference type="Proteomes" id="UP000315783">
    <property type="component" value="Unassembled WGS sequence"/>
</dbReference>
<evidence type="ECO:0000259" key="6">
    <source>
        <dbReference type="Pfam" id="PF01494"/>
    </source>
</evidence>
<organism evidence="7 8">
    <name type="scientific">Cordyceps javanica</name>
    <dbReference type="NCBI Taxonomy" id="43265"/>
    <lineage>
        <taxon>Eukaryota</taxon>
        <taxon>Fungi</taxon>
        <taxon>Dikarya</taxon>
        <taxon>Ascomycota</taxon>
        <taxon>Pezizomycotina</taxon>
        <taxon>Sordariomycetes</taxon>
        <taxon>Hypocreomycetidae</taxon>
        <taxon>Hypocreales</taxon>
        <taxon>Cordycipitaceae</taxon>
        <taxon>Cordyceps</taxon>
    </lineage>
</organism>
<keyword evidence="2" id="KW-0285">Flavoprotein</keyword>
<dbReference type="EMBL" id="SPUK01000045">
    <property type="protein sequence ID" value="TQV90004.1"/>
    <property type="molecule type" value="Genomic_DNA"/>
</dbReference>
<reference evidence="7 8" key="1">
    <citation type="journal article" date="2019" name="Appl. Microbiol. Biotechnol.">
        <title>Genome sequence of Isaria javanica and comparative genome analysis insights into family S53 peptidase evolution in fungal entomopathogens.</title>
        <authorList>
            <person name="Lin R."/>
            <person name="Zhang X."/>
            <person name="Xin B."/>
            <person name="Zou M."/>
            <person name="Gao Y."/>
            <person name="Qin F."/>
            <person name="Hu Q."/>
            <person name="Xie B."/>
            <person name="Cheng X."/>
        </authorList>
    </citation>
    <scope>NUCLEOTIDE SEQUENCE [LARGE SCALE GENOMIC DNA]</scope>
    <source>
        <strain evidence="7 8">IJ1G</strain>
    </source>
</reference>
<evidence type="ECO:0000256" key="4">
    <source>
        <dbReference type="ARBA" id="ARBA00023002"/>
    </source>
</evidence>
<dbReference type="GO" id="GO:0071949">
    <property type="term" value="F:FAD binding"/>
    <property type="evidence" value="ECO:0007669"/>
    <property type="project" value="InterPro"/>
</dbReference>